<feature type="domain" description="PAS" evidence="12">
    <location>
        <begin position="1012"/>
        <end position="1085"/>
    </location>
</feature>
<accession>A0ABX5Y3G8</accession>
<keyword evidence="3" id="KW-0489">Methyltransferase</keyword>
<feature type="domain" description="PAC" evidence="13">
    <location>
        <begin position="1215"/>
        <end position="1267"/>
    </location>
</feature>
<dbReference type="PRINTS" id="PR00996">
    <property type="entry name" value="CHERMTFRASE"/>
</dbReference>
<keyword evidence="6 16" id="KW-0418">Kinase</keyword>
<dbReference type="InterPro" id="IPR036890">
    <property type="entry name" value="HATPase_C_sf"/>
</dbReference>
<feature type="domain" description="PAS" evidence="12">
    <location>
        <begin position="891"/>
        <end position="929"/>
    </location>
</feature>
<dbReference type="SUPFAM" id="SSF52738">
    <property type="entry name" value="Methylesterase CheB, C-terminal domain"/>
    <property type="match status" value="1"/>
</dbReference>
<dbReference type="PROSITE" id="PS50110">
    <property type="entry name" value="RESPONSE_REGULATORY"/>
    <property type="match status" value="1"/>
</dbReference>
<evidence type="ECO:0000256" key="5">
    <source>
        <dbReference type="ARBA" id="ARBA00022691"/>
    </source>
</evidence>
<feature type="region of interest" description="Disordered" evidence="9">
    <location>
        <begin position="1"/>
        <end position="27"/>
    </location>
</feature>
<feature type="active site" evidence="7">
    <location>
        <position position="168"/>
    </location>
</feature>
<evidence type="ECO:0000259" key="13">
    <source>
        <dbReference type="PROSITE" id="PS50113"/>
    </source>
</evidence>
<dbReference type="Pfam" id="PF00512">
    <property type="entry name" value="HisKA"/>
    <property type="match status" value="1"/>
</dbReference>
<dbReference type="Pfam" id="PF01739">
    <property type="entry name" value="CheR"/>
    <property type="match status" value="1"/>
</dbReference>
<keyword evidence="7" id="KW-0145">Chemotaxis</keyword>
<dbReference type="SMART" id="SM00091">
    <property type="entry name" value="PAS"/>
    <property type="match status" value="5"/>
</dbReference>
<dbReference type="Gene3D" id="3.40.50.180">
    <property type="entry name" value="Methylesterase CheB, C-terminal domain"/>
    <property type="match status" value="1"/>
</dbReference>
<feature type="domain" description="CheB-type methylesterase" evidence="14">
    <location>
        <begin position="43"/>
        <end position="226"/>
    </location>
</feature>
<evidence type="ECO:0000256" key="6">
    <source>
        <dbReference type="ARBA" id="ARBA00022777"/>
    </source>
</evidence>
<dbReference type="Pfam" id="PF00072">
    <property type="entry name" value="Response_reg"/>
    <property type="match status" value="1"/>
</dbReference>
<dbReference type="InterPro" id="IPR003594">
    <property type="entry name" value="HATPase_dom"/>
</dbReference>
<feature type="domain" description="Histidine kinase" evidence="10">
    <location>
        <begin position="1401"/>
        <end position="1622"/>
    </location>
</feature>
<protein>
    <submittedName>
        <fullName evidence="16">Autoinducer 2 sensor kinase/phosphatase LuxQ</fullName>
        <ecNumber evidence="16">2.7.13.3</ecNumber>
    </submittedName>
</protein>
<evidence type="ECO:0000256" key="8">
    <source>
        <dbReference type="PROSITE-ProRule" id="PRU00169"/>
    </source>
</evidence>
<feature type="compositionally biased region" description="Low complexity" evidence="9">
    <location>
        <begin position="730"/>
        <end position="746"/>
    </location>
</feature>
<feature type="compositionally biased region" description="Low complexity" evidence="9">
    <location>
        <begin position="678"/>
        <end position="691"/>
    </location>
</feature>
<gene>
    <name evidence="16" type="primary">luxQ_5</name>
    <name evidence="16" type="ORF">TBK1r_78540</name>
</gene>
<dbReference type="Gene3D" id="3.40.50.2300">
    <property type="match status" value="1"/>
</dbReference>
<dbReference type="EMBL" id="CP036432">
    <property type="protein sequence ID" value="QDV88819.1"/>
    <property type="molecule type" value="Genomic_DNA"/>
</dbReference>
<dbReference type="InterPro" id="IPR000673">
    <property type="entry name" value="Sig_transdc_resp-reg_Me-estase"/>
</dbReference>
<name>A0ABX5Y3G8_9BACT</name>
<dbReference type="PROSITE" id="PS50123">
    <property type="entry name" value="CHER"/>
    <property type="match status" value="1"/>
</dbReference>
<dbReference type="Pfam" id="PF13596">
    <property type="entry name" value="PAS_10"/>
    <property type="match status" value="1"/>
</dbReference>
<feature type="domain" description="PAC" evidence="13">
    <location>
        <begin position="1086"/>
        <end position="1140"/>
    </location>
</feature>
<feature type="domain" description="CheR-type methyltransferase" evidence="15">
    <location>
        <begin position="239"/>
        <end position="504"/>
    </location>
</feature>
<dbReference type="InterPro" id="IPR022642">
    <property type="entry name" value="CheR_C"/>
</dbReference>
<dbReference type="SMART" id="SM00138">
    <property type="entry name" value="MeTrc"/>
    <property type="match status" value="1"/>
</dbReference>
<keyword evidence="7" id="KW-0378">Hydrolase</keyword>
<dbReference type="SMART" id="SM00086">
    <property type="entry name" value="PAC"/>
    <property type="match status" value="2"/>
</dbReference>
<feature type="region of interest" description="Disordered" evidence="9">
    <location>
        <begin position="655"/>
        <end position="691"/>
    </location>
</feature>
<dbReference type="PROSITE" id="PS50109">
    <property type="entry name" value="HIS_KIN"/>
    <property type="match status" value="1"/>
</dbReference>
<feature type="domain" description="Response regulatory" evidence="11">
    <location>
        <begin position="1650"/>
        <end position="1769"/>
    </location>
</feature>
<dbReference type="InterPro" id="IPR001610">
    <property type="entry name" value="PAC"/>
</dbReference>
<dbReference type="CDD" id="cd00082">
    <property type="entry name" value="HisKA"/>
    <property type="match status" value="1"/>
</dbReference>
<evidence type="ECO:0000256" key="3">
    <source>
        <dbReference type="ARBA" id="ARBA00022603"/>
    </source>
</evidence>
<dbReference type="Gene3D" id="1.10.287.130">
    <property type="match status" value="1"/>
</dbReference>
<dbReference type="GO" id="GO:0004673">
    <property type="term" value="F:protein histidine kinase activity"/>
    <property type="evidence" value="ECO:0007669"/>
    <property type="project" value="UniProtKB-EC"/>
</dbReference>
<dbReference type="InterPro" id="IPR003661">
    <property type="entry name" value="HisK_dim/P_dom"/>
</dbReference>
<dbReference type="InterPro" id="IPR013655">
    <property type="entry name" value="PAS_fold_3"/>
</dbReference>
<dbReference type="SUPFAM" id="SSF55785">
    <property type="entry name" value="PYP-like sensor domain (PAS domain)"/>
    <property type="match status" value="5"/>
</dbReference>
<feature type="active site" evidence="7">
    <location>
        <position position="49"/>
    </location>
</feature>
<dbReference type="Gene3D" id="3.40.50.150">
    <property type="entry name" value="Vaccinia Virus protein VP39"/>
    <property type="match status" value="1"/>
</dbReference>
<evidence type="ECO:0000256" key="1">
    <source>
        <dbReference type="ARBA" id="ARBA00000085"/>
    </source>
</evidence>
<dbReference type="InterPro" id="IPR035965">
    <property type="entry name" value="PAS-like_dom_sf"/>
</dbReference>
<dbReference type="CDD" id="cd02440">
    <property type="entry name" value="AdoMet_MTases"/>
    <property type="match status" value="1"/>
</dbReference>
<evidence type="ECO:0000256" key="7">
    <source>
        <dbReference type="PROSITE-ProRule" id="PRU00050"/>
    </source>
</evidence>
<dbReference type="Pfam" id="PF02518">
    <property type="entry name" value="HATPase_c"/>
    <property type="match status" value="1"/>
</dbReference>
<dbReference type="SUPFAM" id="SSF53335">
    <property type="entry name" value="S-adenosyl-L-methionine-dependent methyltransferases"/>
    <property type="match status" value="1"/>
</dbReference>
<dbReference type="Pfam" id="PF13426">
    <property type="entry name" value="PAS_9"/>
    <property type="match status" value="1"/>
</dbReference>
<evidence type="ECO:0000256" key="9">
    <source>
        <dbReference type="SAM" id="MobiDB-lite"/>
    </source>
</evidence>
<dbReference type="CDD" id="cd17546">
    <property type="entry name" value="REC_hyHK_CKI1_RcsC-like"/>
    <property type="match status" value="1"/>
</dbReference>
<dbReference type="Gene3D" id="3.30.565.10">
    <property type="entry name" value="Histidine kinase-like ATPase, C-terminal domain"/>
    <property type="match status" value="1"/>
</dbReference>
<dbReference type="InterPro" id="IPR022641">
    <property type="entry name" value="CheR_N"/>
</dbReference>
<evidence type="ECO:0000259" key="15">
    <source>
        <dbReference type="PROSITE" id="PS50123"/>
    </source>
</evidence>
<dbReference type="Pfam" id="PF08448">
    <property type="entry name" value="PAS_4"/>
    <property type="match status" value="2"/>
</dbReference>
<feature type="region of interest" description="Disordered" evidence="9">
    <location>
        <begin position="727"/>
        <end position="746"/>
    </location>
</feature>
<dbReference type="Pfam" id="PF01339">
    <property type="entry name" value="CheB_methylest"/>
    <property type="match status" value="1"/>
</dbReference>
<dbReference type="PROSITE" id="PS50112">
    <property type="entry name" value="PAS"/>
    <property type="match status" value="3"/>
</dbReference>
<evidence type="ECO:0000256" key="4">
    <source>
        <dbReference type="ARBA" id="ARBA00022679"/>
    </source>
</evidence>
<dbReference type="PROSITE" id="PS50122">
    <property type="entry name" value="CHEB"/>
    <property type="match status" value="1"/>
</dbReference>
<feature type="modified residue" description="4-aspartylphosphate" evidence="8">
    <location>
        <position position="1704"/>
    </location>
</feature>
<evidence type="ECO:0000259" key="10">
    <source>
        <dbReference type="PROSITE" id="PS50109"/>
    </source>
</evidence>
<dbReference type="SUPFAM" id="SSF47384">
    <property type="entry name" value="Homodimeric domain of signal transducing histidine kinase"/>
    <property type="match status" value="1"/>
</dbReference>
<organism evidence="16 17">
    <name type="scientific">Stieleria magnilauensis</name>
    <dbReference type="NCBI Taxonomy" id="2527963"/>
    <lineage>
        <taxon>Bacteria</taxon>
        <taxon>Pseudomonadati</taxon>
        <taxon>Planctomycetota</taxon>
        <taxon>Planctomycetia</taxon>
        <taxon>Pirellulales</taxon>
        <taxon>Pirellulaceae</taxon>
        <taxon>Stieleria</taxon>
    </lineage>
</organism>
<reference evidence="16 17" key="1">
    <citation type="submission" date="2019-02" db="EMBL/GenBank/DDBJ databases">
        <title>Deep-cultivation of Planctomycetes and their phenomic and genomic characterization uncovers novel biology.</title>
        <authorList>
            <person name="Wiegand S."/>
            <person name="Jogler M."/>
            <person name="Boedeker C."/>
            <person name="Pinto D."/>
            <person name="Vollmers J."/>
            <person name="Rivas-Marin E."/>
            <person name="Kohn T."/>
            <person name="Peeters S.H."/>
            <person name="Heuer A."/>
            <person name="Rast P."/>
            <person name="Oberbeckmann S."/>
            <person name="Bunk B."/>
            <person name="Jeske O."/>
            <person name="Meyerdierks A."/>
            <person name="Storesund J.E."/>
            <person name="Kallscheuer N."/>
            <person name="Luecker S."/>
            <person name="Lage O.M."/>
            <person name="Pohl T."/>
            <person name="Merkel B.J."/>
            <person name="Hornburger P."/>
            <person name="Mueller R.-W."/>
            <person name="Bruemmer F."/>
            <person name="Labrenz M."/>
            <person name="Spormann A.M."/>
            <person name="Op den Camp H."/>
            <person name="Overmann J."/>
            <person name="Amann R."/>
            <person name="Jetten M.S.M."/>
            <person name="Mascher T."/>
            <person name="Medema M.H."/>
            <person name="Devos D.P."/>
            <person name="Kaster A.-K."/>
            <person name="Ovreas L."/>
            <person name="Rohde M."/>
            <person name="Galperin M.Y."/>
            <person name="Jogler C."/>
        </authorList>
    </citation>
    <scope>NUCLEOTIDE SEQUENCE [LARGE SCALE GENOMIC DNA]</scope>
    <source>
        <strain evidence="16 17">TBK1r</strain>
    </source>
</reference>
<dbReference type="CDD" id="cd00130">
    <property type="entry name" value="PAS"/>
    <property type="match status" value="3"/>
</dbReference>
<dbReference type="SUPFAM" id="SSF52172">
    <property type="entry name" value="CheY-like"/>
    <property type="match status" value="1"/>
</dbReference>
<dbReference type="InterPro" id="IPR035909">
    <property type="entry name" value="CheB_C"/>
</dbReference>
<dbReference type="PANTHER" id="PTHR43047:SF72">
    <property type="entry name" value="OSMOSENSING HISTIDINE PROTEIN KINASE SLN1"/>
    <property type="match status" value="1"/>
</dbReference>
<keyword evidence="4 16" id="KW-0808">Transferase</keyword>
<feature type="active site" evidence="7">
    <location>
        <position position="76"/>
    </location>
</feature>
<dbReference type="InterPro" id="IPR011006">
    <property type="entry name" value="CheY-like_superfamily"/>
</dbReference>
<dbReference type="CDD" id="cd16434">
    <property type="entry name" value="CheB-CheR_fusion"/>
    <property type="match status" value="1"/>
</dbReference>
<dbReference type="InterPro" id="IPR000780">
    <property type="entry name" value="CheR_MeTrfase"/>
</dbReference>
<dbReference type="InterPro" id="IPR000014">
    <property type="entry name" value="PAS"/>
</dbReference>
<dbReference type="InterPro" id="IPR013656">
    <property type="entry name" value="PAS_4"/>
</dbReference>
<dbReference type="SMART" id="SM00388">
    <property type="entry name" value="HisKA"/>
    <property type="match status" value="1"/>
</dbReference>
<dbReference type="EC" id="2.7.13.3" evidence="16"/>
<evidence type="ECO:0000259" key="14">
    <source>
        <dbReference type="PROSITE" id="PS50122"/>
    </source>
</evidence>
<comment type="catalytic activity">
    <reaction evidence="1">
        <text>ATP + protein L-histidine = ADP + protein N-phospho-L-histidine.</text>
        <dbReference type="EC" id="2.7.13.3"/>
    </reaction>
</comment>
<dbReference type="SMART" id="SM00448">
    <property type="entry name" value="REC"/>
    <property type="match status" value="1"/>
</dbReference>
<keyword evidence="17" id="KW-1185">Reference proteome</keyword>
<sequence>MPVGFDGKPDDRSPPQASPPMDSSEAPQDLELQSNLTQCAVPIVGLGASAGGLTALETFFEQLPVDTGAAFVVVQHLSPDYQSHMSELLGRRTKMATVQLSDAVEPEPNTVYLLPPAKHVVLQDGQLQLRDREGDGELNLPIDKFFRSLAEQNDRKIAVVVLSGTGSDGSEGIVGVNRAGGLVLSQDEDSAQFNSMPLNAMKTEAVHVVAPVVELAEALVSFLAGVSIEDVISHCSPYIERNDLESVYQRLEQACGVDFEQYKIGTFTRRLSRRMLLSKIDQLDRYIQRLDSDPAELSRLADDLMIGVTRFFRDPDGYQRLAHRCIRPAVAAKSSGDEFRAWVAGCATGQEAYSVAMLIHHECEKSGIPLGIKIFATDLHPDAIRFAQRGHFPTESLTEIPPEFREKYLVRVADGFEICKNVRNSIVFARHDVLQDAPFTGMDLVTCRNLLIYLVDDAQRRVLNMFAHALKARGVMWLGPSETPGDLVEDFSILDKHWRIFQKDRDSRLPLDLKLRKRPLHSANLSRRPHSSRAPSSALVASYDRILEQYAPPGILVDDDLRPLQIFGDLSRWTTPRPGRLTGTVDDILIESLRLPVALAIERMKVDQLSVISERAMVHSDPIDIRISAFHHPTQSETHYLINFGSINAQPSTGLVSAGEPAHRPLAAPVPAQPDPLSTTTDSAPPADSTSADADALALNAERIRMLEMELEFTRENLQATIEEVETTNEELQSSNEELTSSNEELQSTNEELHSVNEELHTTNAESSRRLQLLTETTRDLETVMLESDVGIVLVDNDLNIRRVTPAAADILLIRRKDAEGERLADYAHALEDVDLIELVQQVSREHKTIELETIDRRDDPILLRVSPYRERSGVVMTMTNLRTVKETADKLRKLTSIVQDSTDAIIGVELNSRVTSWNRGATRLFGYELDVSRNVELCDALPTEICDVCETLIRELVRHGDVAAKEISTKIQDKQVFLQIRVTPVLDEYERVSSAAITLYDVTAMQKAKAQLRLRTRAIDAASNGILIVDAQKDDMPIAYANQGFGQLTGFDPQDVVGRNCRFLQGPKTDPADIQKIRDAIAKQESCRVTLLNYRRDNTQFYNELVITPIFDADGQLTHYVGVQSDVTDMVEASQSLKQSELEYRSTFENAAIGIAHVGLEGQWLRANEKLSQIFGYGRDELKTMTFQDLTHPEDLDKDLLLFMQMKRGEIPGYSIEKRYIRKDGQTIWAQLTTSIRRDVDDAVECCISLIEDITDRKLTEQKLAASRAIITEVIEKSQDPFISFDEQGMIQVANQAALDFAGQPSGLLDRSFTTLFGDQVDPPLLAAIERVRQSQRAETTEYYSRRLNRWYDARVFPVESGAAVYMTDVTGRKETESYLEAARIAAEEASQAKSQFLTNMSHEIRSPMSAILGFADLSLRDIREGNDVDPDNLETVIRNGRFLLRIINDILDLSKVEAGKLEVRRSRFKLVPMLADINELMRHRSASSGVPLTIEFDGALPSRLRSDRSRVEQILVNLIGNALKFTPEGSVRVVVSMDAQEPNVIEFRVIDTGIGISESNLERLFQTFSQVHDRKIVGVEGTGLGLVISKRLANLLGGDITATSVEGEGSEFVLRLPVEESTEMIEPTAEDLKPRRTNINNLPRINARVLVADDARDVRLVTTRLLTRAGADVVEVVNGAEAVKAVRQAEAENKPFACVLMDMQMPELDGREATQQIRDQGYTVPVIALTAGATSDEINDALAAGCSEFMAKPVDAAGLISRVASLTNAMS</sequence>
<feature type="domain" description="PAS" evidence="12">
    <location>
        <begin position="1141"/>
        <end position="1196"/>
    </location>
</feature>
<dbReference type="Gene3D" id="1.10.155.10">
    <property type="entry name" value="Chemotaxis receptor methyltransferase CheR, N-terminal domain"/>
    <property type="match status" value="1"/>
</dbReference>
<dbReference type="Pfam" id="PF08447">
    <property type="entry name" value="PAS_3"/>
    <property type="match status" value="1"/>
</dbReference>
<dbReference type="SUPFAM" id="SSF55874">
    <property type="entry name" value="ATPase domain of HSP90 chaperone/DNA topoisomerase II/histidine kinase"/>
    <property type="match status" value="1"/>
</dbReference>
<evidence type="ECO:0000313" key="16">
    <source>
        <dbReference type="EMBL" id="QDV88819.1"/>
    </source>
</evidence>
<dbReference type="NCBIfam" id="TIGR00229">
    <property type="entry name" value="sensory_box"/>
    <property type="match status" value="3"/>
</dbReference>
<evidence type="ECO:0000313" key="17">
    <source>
        <dbReference type="Proteomes" id="UP000318081"/>
    </source>
</evidence>
<dbReference type="SMART" id="SM00387">
    <property type="entry name" value="HATPase_c"/>
    <property type="match status" value="1"/>
</dbReference>
<dbReference type="InterPro" id="IPR036097">
    <property type="entry name" value="HisK_dim/P_sf"/>
</dbReference>
<proteinExistence type="predicted"/>
<dbReference type="InterPro" id="IPR029063">
    <property type="entry name" value="SAM-dependent_MTases_sf"/>
</dbReference>
<dbReference type="Proteomes" id="UP000318081">
    <property type="component" value="Chromosome"/>
</dbReference>
<keyword evidence="8" id="KW-0597">Phosphoprotein</keyword>
<dbReference type="PROSITE" id="PS50113">
    <property type="entry name" value="PAC"/>
    <property type="match status" value="2"/>
</dbReference>
<comment type="catalytic activity">
    <reaction evidence="2">
        <text>L-glutamyl-[protein] + S-adenosyl-L-methionine = [protein]-L-glutamate 5-O-methyl ester + S-adenosyl-L-homocysteine</text>
        <dbReference type="Rhea" id="RHEA:24452"/>
        <dbReference type="Rhea" id="RHEA-COMP:10208"/>
        <dbReference type="Rhea" id="RHEA-COMP:10311"/>
        <dbReference type="ChEBI" id="CHEBI:29973"/>
        <dbReference type="ChEBI" id="CHEBI:57856"/>
        <dbReference type="ChEBI" id="CHEBI:59789"/>
        <dbReference type="ChEBI" id="CHEBI:82795"/>
        <dbReference type="EC" id="2.1.1.80"/>
    </reaction>
</comment>
<keyword evidence="5" id="KW-0949">S-adenosyl-L-methionine</keyword>
<dbReference type="SUPFAM" id="SSF47757">
    <property type="entry name" value="Chemotaxis receptor methyltransferase CheR, N-terminal domain"/>
    <property type="match status" value="1"/>
</dbReference>
<dbReference type="PANTHER" id="PTHR43047">
    <property type="entry name" value="TWO-COMPONENT HISTIDINE PROTEIN KINASE"/>
    <property type="match status" value="1"/>
</dbReference>
<evidence type="ECO:0000259" key="12">
    <source>
        <dbReference type="PROSITE" id="PS50112"/>
    </source>
</evidence>
<dbReference type="Pfam" id="PF03705">
    <property type="entry name" value="CheR_N"/>
    <property type="match status" value="1"/>
</dbReference>
<dbReference type="CDD" id="cd16922">
    <property type="entry name" value="HATPase_EvgS-ArcB-TorS-like"/>
    <property type="match status" value="1"/>
</dbReference>
<dbReference type="Gene3D" id="3.30.450.20">
    <property type="entry name" value="PAS domain"/>
    <property type="match status" value="5"/>
</dbReference>
<evidence type="ECO:0000256" key="2">
    <source>
        <dbReference type="ARBA" id="ARBA00001541"/>
    </source>
</evidence>
<dbReference type="InterPro" id="IPR036804">
    <property type="entry name" value="CheR_N_sf"/>
</dbReference>
<dbReference type="InterPro" id="IPR001789">
    <property type="entry name" value="Sig_transdc_resp-reg_receiver"/>
</dbReference>
<dbReference type="InterPro" id="IPR005467">
    <property type="entry name" value="His_kinase_dom"/>
</dbReference>
<dbReference type="InterPro" id="IPR000700">
    <property type="entry name" value="PAS-assoc_C"/>
</dbReference>
<evidence type="ECO:0000259" key="11">
    <source>
        <dbReference type="PROSITE" id="PS50110"/>
    </source>
</evidence>